<organism evidence="2">
    <name type="scientific">Conus lenavati</name>
    <name type="common">Cone snail</name>
    <dbReference type="NCBI Taxonomy" id="1519839"/>
    <lineage>
        <taxon>Eukaryota</taxon>
        <taxon>Metazoa</taxon>
        <taxon>Spiralia</taxon>
        <taxon>Lophotrochozoa</taxon>
        <taxon>Mollusca</taxon>
        <taxon>Gastropoda</taxon>
        <taxon>Caenogastropoda</taxon>
        <taxon>Neogastropoda</taxon>
        <taxon>Conoidea</taxon>
        <taxon>Conidae</taxon>
        <taxon>Conus</taxon>
        <taxon>Splinoconus</taxon>
    </lineage>
</organism>
<feature type="signal peptide" evidence="1">
    <location>
        <begin position="1"/>
        <end position="22"/>
    </location>
</feature>
<dbReference type="AlphaFoldDB" id="A0A0K8TTQ0"/>
<evidence type="ECO:0000313" key="2">
    <source>
        <dbReference type="EMBL" id="JAI17849.1"/>
    </source>
</evidence>
<keyword evidence="1" id="KW-0732">Signal</keyword>
<sequence length="76" mass="8301">MKLSVTFIVVLMLTMSLTLTSGFSLFSNNGERAFGAHDPDAADQLDREKRASRACDPPCTGNAMCQAGHCGYIRFR</sequence>
<evidence type="ECO:0000256" key="1">
    <source>
        <dbReference type="SAM" id="SignalP"/>
    </source>
</evidence>
<protein>
    <submittedName>
        <fullName evidence="2">Conopeptide</fullName>
    </submittedName>
</protein>
<name>A0A0K8TTQ0_CONLV</name>
<feature type="chain" id="PRO_5005520255" evidence="1">
    <location>
        <begin position="23"/>
        <end position="76"/>
    </location>
</feature>
<accession>A0A0K8TTQ0</accession>
<reference evidence="2" key="1">
    <citation type="submission" date="2015-04" db="EMBL/GenBank/DDBJ databases">
        <authorList>
            <person name="Syromyatnikov M.Y."/>
            <person name="Popov V.N."/>
        </authorList>
    </citation>
    <scope>NUCLEOTIDE SEQUENCE</scope>
    <source>
        <tissue evidence="2">Venom duct</tissue>
    </source>
</reference>
<proteinExistence type="predicted"/>
<dbReference type="EMBL" id="GCVH01000044">
    <property type="protein sequence ID" value="JAI17849.1"/>
    <property type="molecule type" value="Transcribed_RNA"/>
</dbReference>